<protein>
    <submittedName>
        <fullName evidence="1">Uncharacterized protein</fullName>
    </submittedName>
</protein>
<dbReference type="EMBL" id="JAKKSL010000002">
    <property type="protein sequence ID" value="MCI2283786.1"/>
    <property type="molecule type" value="Genomic_DNA"/>
</dbReference>
<comment type="caution">
    <text evidence="1">The sequence shown here is derived from an EMBL/GenBank/DDBJ whole genome shotgun (WGS) entry which is preliminary data.</text>
</comment>
<evidence type="ECO:0000313" key="2">
    <source>
        <dbReference type="Proteomes" id="UP001139646"/>
    </source>
</evidence>
<sequence>MKLSQCSTINIHKLPPKLVELLKTAECSSIVGFGVTQEQRDFMLFTAIVDNQDSDFFKGLTKEVKEYLLTLSESLSVEGH</sequence>
<accession>A0ABS9X0R5</accession>
<proteinExistence type="predicted"/>
<reference evidence="1" key="1">
    <citation type="submission" date="2022-01" db="EMBL/GenBank/DDBJ databases">
        <title>Colwellia maritima, isolated from seawater.</title>
        <authorList>
            <person name="Kristyanto S."/>
            <person name="Jung J."/>
            <person name="Jeon C.O."/>
        </authorList>
    </citation>
    <scope>NUCLEOTIDE SEQUENCE</scope>
    <source>
        <strain evidence="1">MSW7</strain>
    </source>
</reference>
<dbReference type="RefSeq" id="WP_242286018.1">
    <property type="nucleotide sequence ID" value="NZ_JAKKSL010000002.1"/>
</dbReference>
<organism evidence="1 2">
    <name type="scientific">Colwellia maritima</name>
    <dbReference type="NCBI Taxonomy" id="2912588"/>
    <lineage>
        <taxon>Bacteria</taxon>
        <taxon>Pseudomonadati</taxon>
        <taxon>Pseudomonadota</taxon>
        <taxon>Gammaproteobacteria</taxon>
        <taxon>Alteromonadales</taxon>
        <taxon>Colwelliaceae</taxon>
        <taxon>Colwellia</taxon>
    </lineage>
</organism>
<evidence type="ECO:0000313" key="1">
    <source>
        <dbReference type="EMBL" id="MCI2283786.1"/>
    </source>
</evidence>
<name>A0ABS9X0R5_9GAMM</name>
<gene>
    <name evidence="1" type="ORF">L3081_10725</name>
</gene>
<dbReference type="Proteomes" id="UP001139646">
    <property type="component" value="Unassembled WGS sequence"/>
</dbReference>
<keyword evidence="2" id="KW-1185">Reference proteome</keyword>